<evidence type="ECO:0000256" key="1">
    <source>
        <dbReference type="SAM" id="MobiDB-lite"/>
    </source>
</evidence>
<organism evidence="2">
    <name type="scientific">Alexandrium monilatum</name>
    <dbReference type="NCBI Taxonomy" id="311494"/>
    <lineage>
        <taxon>Eukaryota</taxon>
        <taxon>Sar</taxon>
        <taxon>Alveolata</taxon>
        <taxon>Dinophyceae</taxon>
        <taxon>Gonyaulacales</taxon>
        <taxon>Pyrocystaceae</taxon>
        <taxon>Alexandrium</taxon>
    </lineage>
</organism>
<feature type="region of interest" description="Disordered" evidence="1">
    <location>
        <begin position="190"/>
        <end position="232"/>
    </location>
</feature>
<dbReference type="AlphaFoldDB" id="A0A7S4W3C9"/>
<reference evidence="2" key="1">
    <citation type="submission" date="2021-01" db="EMBL/GenBank/DDBJ databases">
        <authorList>
            <person name="Corre E."/>
            <person name="Pelletier E."/>
            <person name="Niang G."/>
            <person name="Scheremetjew M."/>
            <person name="Finn R."/>
            <person name="Kale V."/>
            <person name="Holt S."/>
            <person name="Cochrane G."/>
            <person name="Meng A."/>
            <person name="Brown T."/>
            <person name="Cohen L."/>
        </authorList>
    </citation>
    <scope>NUCLEOTIDE SEQUENCE</scope>
    <source>
        <strain evidence="2">CCMP3105</strain>
    </source>
</reference>
<dbReference type="EMBL" id="HBNR01065872">
    <property type="protein sequence ID" value="CAE4637748.1"/>
    <property type="molecule type" value="Transcribed_RNA"/>
</dbReference>
<accession>A0A7S4W3C9</accession>
<feature type="compositionally biased region" description="Basic residues" evidence="1">
    <location>
        <begin position="222"/>
        <end position="232"/>
    </location>
</feature>
<evidence type="ECO:0000313" key="2">
    <source>
        <dbReference type="EMBL" id="CAE4637748.1"/>
    </source>
</evidence>
<feature type="compositionally biased region" description="Low complexity" evidence="1">
    <location>
        <begin position="190"/>
        <end position="205"/>
    </location>
</feature>
<name>A0A7S4W3C9_9DINO</name>
<gene>
    <name evidence="2" type="ORF">AMON00008_LOCUS46530</name>
</gene>
<sequence length="232" mass="23685">MSAAAVVGQVDFAAPTTTVMPAVAAATVAMPAVAPVAQVAYQASPVTYVQAAPAAVMQAVPMPTPTYMYPAGSTEVPVYSSAVTAPHLYQQPAAAMPTVTYQQAQPMTQEQLRTIFPMGAPSASTFQPFTQTQYQYNYVDSASAFVPASLAGIPVAPAAPVEPAPAASVMAPEVPVVVPEVPATTVPAPTVPATIVPDATTTTKKASSKKVSSKKAGSSKKLSSKKKEKGCC</sequence>
<protein>
    <submittedName>
        <fullName evidence="2">Uncharacterized protein</fullName>
    </submittedName>
</protein>
<proteinExistence type="predicted"/>